<evidence type="ECO:0000256" key="10">
    <source>
        <dbReference type="NCBIfam" id="TIGR00070"/>
    </source>
</evidence>
<evidence type="ECO:0000256" key="9">
    <source>
        <dbReference type="ARBA" id="ARBA00024861"/>
    </source>
</evidence>
<evidence type="ECO:0000313" key="12">
    <source>
        <dbReference type="EMBL" id="MFC6196723.1"/>
    </source>
</evidence>
<evidence type="ECO:0000259" key="11">
    <source>
        <dbReference type="Pfam" id="PF01634"/>
    </source>
</evidence>
<evidence type="ECO:0000256" key="1">
    <source>
        <dbReference type="ARBA" id="ARBA00000915"/>
    </source>
</evidence>
<comment type="function">
    <text evidence="9">Catalyzes the condensation of ATP and 5-phosphoribose 1-diphosphate to form N'-(5'-phosphoribosyl)-ATP (PR-ATP). Has a crucial role in the pathway because the rate of histidine biosynthesis seems to be controlled primarily by regulation of HisG enzymatic activity.</text>
</comment>
<dbReference type="InterPro" id="IPR013820">
    <property type="entry name" value="ATP_PRibTrfase_cat"/>
</dbReference>
<dbReference type="Proteomes" id="UP001596303">
    <property type="component" value="Unassembled WGS sequence"/>
</dbReference>
<dbReference type="NCBIfam" id="TIGR00070">
    <property type="entry name" value="hisG"/>
    <property type="match status" value="1"/>
</dbReference>
<keyword evidence="8" id="KW-0368">Histidine biosynthesis</keyword>
<evidence type="ECO:0000256" key="4">
    <source>
        <dbReference type="ARBA" id="ARBA00020998"/>
    </source>
</evidence>
<evidence type="ECO:0000256" key="7">
    <source>
        <dbReference type="ARBA" id="ARBA00022679"/>
    </source>
</evidence>
<dbReference type="InterPro" id="IPR001348">
    <property type="entry name" value="ATP_PRibTrfase_HisG"/>
</dbReference>
<dbReference type="CDD" id="cd13593">
    <property type="entry name" value="PBP2_HisGL3"/>
    <property type="match status" value="1"/>
</dbReference>
<dbReference type="Gene3D" id="3.40.190.10">
    <property type="entry name" value="Periplasmic binding protein-like II"/>
    <property type="match status" value="2"/>
</dbReference>
<comment type="pathway">
    <text evidence="2">Amino-acid biosynthesis; L-histidine biosynthesis; L-histidine from 5-phospho-alpha-D-ribose 1-diphosphate: step 1/9.</text>
</comment>
<keyword evidence="5" id="KW-0028">Amino-acid biosynthesis</keyword>
<dbReference type="GO" id="GO:0003879">
    <property type="term" value="F:ATP phosphoribosyltransferase activity"/>
    <property type="evidence" value="ECO:0007669"/>
    <property type="project" value="UniProtKB-EC"/>
</dbReference>
<keyword evidence="13" id="KW-1185">Reference proteome</keyword>
<dbReference type="InterPro" id="IPR018198">
    <property type="entry name" value="ATP_PRibTrfase_CS"/>
</dbReference>
<protein>
    <recommendedName>
        <fullName evidence="4 10">ATP phosphoribosyltransferase</fullName>
        <ecNumber evidence="3 10">2.4.2.17</ecNumber>
    </recommendedName>
</protein>
<evidence type="ECO:0000256" key="6">
    <source>
        <dbReference type="ARBA" id="ARBA00022676"/>
    </source>
</evidence>
<evidence type="ECO:0000256" key="2">
    <source>
        <dbReference type="ARBA" id="ARBA00004667"/>
    </source>
</evidence>
<evidence type="ECO:0000256" key="8">
    <source>
        <dbReference type="ARBA" id="ARBA00023102"/>
    </source>
</evidence>
<keyword evidence="6 12" id="KW-0328">Glycosyltransferase</keyword>
<dbReference type="Pfam" id="PF01634">
    <property type="entry name" value="HisG"/>
    <property type="match status" value="1"/>
</dbReference>
<sequence>MTTLTLAIPSKGRLKEQTEAYLADCGLKLRQMGGDRGYTATLEGAPNVNVLLLSASEIAKGLLGGSLHLGVTGEDLLREHADNFEEEAWLLKALGFGFARMVVAVPESWIDVDTIADLEDVGHEFRARYGRRMRVATKYLRSCRRFFAQKGLTQYRLVDSAGATEAAPASGSAELIVDITTTGATLKANDLKILSDGEMLASQAQLSASLKADWSDEALQALKAILDLIEARQLAKRRRILSGNRDLSDQADRFGDEVKAIGLNLVMPAELVNSAAIQLSENGFGPLSVEKPEFLFFDSNPVFAEFCRAKDEIA</sequence>
<evidence type="ECO:0000313" key="13">
    <source>
        <dbReference type="Proteomes" id="UP001596303"/>
    </source>
</evidence>
<comment type="catalytic activity">
    <reaction evidence="1">
        <text>1-(5-phospho-beta-D-ribosyl)-ATP + diphosphate = 5-phospho-alpha-D-ribose 1-diphosphate + ATP</text>
        <dbReference type="Rhea" id="RHEA:18473"/>
        <dbReference type="ChEBI" id="CHEBI:30616"/>
        <dbReference type="ChEBI" id="CHEBI:33019"/>
        <dbReference type="ChEBI" id="CHEBI:58017"/>
        <dbReference type="ChEBI" id="CHEBI:73183"/>
        <dbReference type="EC" id="2.4.2.17"/>
    </reaction>
</comment>
<accession>A0ABW1S5D0</accession>
<evidence type="ECO:0000256" key="5">
    <source>
        <dbReference type="ARBA" id="ARBA00022605"/>
    </source>
</evidence>
<dbReference type="EMBL" id="JBHSSW010000002">
    <property type="protein sequence ID" value="MFC6196723.1"/>
    <property type="molecule type" value="Genomic_DNA"/>
</dbReference>
<feature type="domain" description="ATP phosphoribosyltransferase catalytic" evidence="11">
    <location>
        <begin position="55"/>
        <end position="222"/>
    </location>
</feature>
<comment type="caution">
    <text evidence="12">The sequence shown here is derived from an EMBL/GenBank/DDBJ whole genome shotgun (WGS) entry which is preliminary data.</text>
</comment>
<keyword evidence="7 12" id="KW-0808">Transferase</keyword>
<gene>
    <name evidence="12" type="primary">hisG</name>
    <name evidence="12" type="ORF">ACFQDM_01460</name>
</gene>
<dbReference type="PANTHER" id="PTHR21403">
    <property type="entry name" value="ATP PHOSPHORIBOSYLTRANSFERASE ATP-PRTASE"/>
    <property type="match status" value="1"/>
</dbReference>
<organism evidence="12 13">
    <name type="scientific">Ponticaulis profundi</name>
    <dbReference type="NCBI Taxonomy" id="2665222"/>
    <lineage>
        <taxon>Bacteria</taxon>
        <taxon>Pseudomonadati</taxon>
        <taxon>Pseudomonadota</taxon>
        <taxon>Alphaproteobacteria</taxon>
        <taxon>Hyphomonadales</taxon>
        <taxon>Hyphomonadaceae</taxon>
        <taxon>Ponticaulis</taxon>
    </lineage>
</organism>
<dbReference type="RefSeq" id="WP_377374516.1">
    <property type="nucleotide sequence ID" value="NZ_JBHSSW010000002.1"/>
</dbReference>
<proteinExistence type="predicted"/>
<dbReference type="SUPFAM" id="SSF53850">
    <property type="entry name" value="Periplasmic binding protein-like II"/>
    <property type="match status" value="1"/>
</dbReference>
<dbReference type="PROSITE" id="PS01316">
    <property type="entry name" value="ATP_P_PHORIBOSYLTR"/>
    <property type="match status" value="1"/>
</dbReference>
<name>A0ABW1S5D0_9PROT</name>
<evidence type="ECO:0000256" key="3">
    <source>
        <dbReference type="ARBA" id="ARBA00011946"/>
    </source>
</evidence>
<dbReference type="EC" id="2.4.2.17" evidence="3 10"/>
<dbReference type="PANTHER" id="PTHR21403:SF8">
    <property type="entry name" value="ATP PHOSPHORIBOSYLTRANSFERASE"/>
    <property type="match status" value="1"/>
</dbReference>
<reference evidence="13" key="1">
    <citation type="journal article" date="2019" name="Int. J. Syst. Evol. Microbiol.">
        <title>The Global Catalogue of Microorganisms (GCM) 10K type strain sequencing project: providing services to taxonomists for standard genome sequencing and annotation.</title>
        <authorList>
            <consortium name="The Broad Institute Genomics Platform"/>
            <consortium name="The Broad Institute Genome Sequencing Center for Infectious Disease"/>
            <person name="Wu L."/>
            <person name="Ma J."/>
        </authorList>
    </citation>
    <scope>NUCLEOTIDE SEQUENCE [LARGE SCALE GENOMIC DNA]</scope>
    <source>
        <strain evidence="13">CGMCC-1.15741</strain>
    </source>
</reference>